<name>A0ABW8P8Y7_9FLAO</name>
<sequence length="322" mass="38036">MIKLELNKAAIEFHLKEVTSIFDNTLKDKFIERKRENKKEKIQINSLFLDFLEKNKNKLISSEPSELLKLHQAYLELKISDSDSATIKDFFINTGYKKFNNKVFLEKLGANTCVYCNRNYTLQIVNDRARAQLDHWFPKDTFYILALSLYNLIPSCQSCNHIKLKGNDAIKKICKNQNLTEKEINEWWLNKALTNLNHPYLHTNNFKFSYDYKSLDDFNLKINVETGSKSDNTLKFNRIEEIYNAHSNLELKDLVHLRSKYSNTFLNIVEKNFGGIMSKEEAYRIIFGVEEKEENFHKRPFSKFKTDIIEELLNDHKSKFQS</sequence>
<keyword evidence="2" id="KW-1185">Reference proteome</keyword>
<protein>
    <recommendedName>
        <fullName evidence="3">HNH endonuclease</fullName>
    </recommendedName>
</protein>
<dbReference type="Proteomes" id="UP001621706">
    <property type="component" value="Unassembled WGS sequence"/>
</dbReference>
<dbReference type="EMBL" id="JAZGZP010000011">
    <property type="protein sequence ID" value="MFK7001012.1"/>
    <property type="molecule type" value="Genomic_DNA"/>
</dbReference>
<evidence type="ECO:0000313" key="2">
    <source>
        <dbReference type="Proteomes" id="UP001621706"/>
    </source>
</evidence>
<evidence type="ECO:0008006" key="3">
    <source>
        <dbReference type="Google" id="ProtNLM"/>
    </source>
</evidence>
<proteinExistence type="predicted"/>
<dbReference type="RefSeq" id="WP_088399297.1">
    <property type="nucleotide sequence ID" value="NZ_JAZGZP010000011.1"/>
</dbReference>
<organism evidence="1 2">
    <name type="scientific">Flavobacterium oreochromis</name>
    <dbReference type="NCBI Taxonomy" id="2906078"/>
    <lineage>
        <taxon>Bacteria</taxon>
        <taxon>Pseudomonadati</taxon>
        <taxon>Bacteroidota</taxon>
        <taxon>Flavobacteriia</taxon>
        <taxon>Flavobacteriales</taxon>
        <taxon>Flavobacteriaceae</taxon>
        <taxon>Flavobacterium</taxon>
    </lineage>
</organism>
<evidence type="ECO:0000313" key="1">
    <source>
        <dbReference type="EMBL" id="MFK7001012.1"/>
    </source>
</evidence>
<dbReference type="Gene3D" id="1.10.30.50">
    <property type="match status" value="1"/>
</dbReference>
<accession>A0ABW8P8Y7</accession>
<comment type="caution">
    <text evidence="1">The sequence shown here is derived from an EMBL/GenBank/DDBJ whole genome shotgun (WGS) entry which is preliminary data.</text>
</comment>
<reference evidence="1 2" key="1">
    <citation type="submission" date="2024-02" db="EMBL/GenBank/DDBJ databases">
        <title>Comparative Genomic Analysis of Flavobacterium Species Causing Columnaris Disease of Freshwater Fish in Thailand: Insights into Virulence and Resistance Mechanisms.</title>
        <authorList>
            <person name="Nguyen D."/>
            <person name="Chokmangmeepisarn P."/>
            <person name="Khianchaikhan K."/>
            <person name="Morishita M."/>
            <person name="Bunnoy A."/>
            <person name="Rodkhum C."/>
        </authorList>
    </citation>
    <scope>NUCLEOTIDE SEQUENCE [LARGE SCALE GENOMIC DNA]</scope>
    <source>
        <strain evidence="1 2">CNRT2201</strain>
    </source>
</reference>
<gene>
    <name evidence="1" type="ORF">V3I07_08895</name>
</gene>